<reference evidence="9 10" key="1">
    <citation type="submission" date="2019-03" db="EMBL/GenBank/DDBJ databases">
        <title>Genomic Encyclopedia of Type Strains, Phase IV (KMG-IV): sequencing the most valuable type-strain genomes for metagenomic binning, comparative biology and taxonomic classification.</title>
        <authorList>
            <person name="Goeker M."/>
        </authorList>
    </citation>
    <scope>NUCLEOTIDE SEQUENCE [LARGE SCALE GENOMIC DNA]</scope>
    <source>
        <strain evidence="9 10">DSM 25894</strain>
    </source>
</reference>
<dbReference type="EMBL" id="SMAN01000023">
    <property type="protein sequence ID" value="TCT18159.1"/>
    <property type="molecule type" value="Genomic_DNA"/>
</dbReference>
<feature type="compositionally biased region" description="Acidic residues" evidence="6">
    <location>
        <begin position="187"/>
        <end position="196"/>
    </location>
</feature>
<dbReference type="InterPro" id="IPR020056">
    <property type="entry name" value="Rbsml_bL25/Gln-tRNA_synth_N"/>
</dbReference>
<dbReference type="GO" id="GO:0006412">
    <property type="term" value="P:translation"/>
    <property type="evidence" value="ECO:0007669"/>
    <property type="project" value="UniProtKB-UniRule"/>
</dbReference>
<dbReference type="InterPro" id="IPR029751">
    <property type="entry name" value="Ribosomal_L25_dom"/>
</dbReference>
<evidence type="ECO:0000259" key="7">
    <source>
        <dbReference type="Pfam" id="PF01386"/>
    </source>
</evidence>
<dbReference type="AlphaFoldDB" id="A0A4R3MQR9"/>
<evidence type="ECO:0000256" key="3">
    <source>
        <dbReference type="ARBA" id="ARBA00022980"/>
    </source>
</evidence>
<dbReference type="InterPro" id="IPR020057">
    <property type="entry name" value="Ribosomal_bL25_b-dom"/>
</dbReference>
<dbReference type="OrthoDB" id="9790002at2"/>
<dbReference type="GO" id="GO:0022625">
    <property type="term" value="C:cytosolic large ribosomal subunit"/>
    <property type="evidence" value="ECO:0007669"/>
    <property type="project" value="TreeGrafter"/>
</dbReference>
<dbReference type="NCBIfam" id="TIGR00731">
    <property type="entry name" value="bL25_bact_ctc"/>
    <property type="match status" value="1"/>
</dbReference>
<protein>
    <recommendedName>
        <fullName evidence="5">Large ribosomal subunit protein bL25</fullName>
    </recommendedName>
    <alternativeName>
        <fullName evidence="5">General stress protein CTC</fullName>
    </alternativeName>
</protein>
<dbReference type="InterPro" id="IPR020930">
    <property type="entry name" value="Ribosomal_uL5_bac-type"/>
</dbReference>
<dbReference type="Proteomes" id="UP000294650">
    <property type="component" value="Unassembled WGS sequence"/>
</dbReference>
<evidence type="ECO:0000256" key="2">
    <source>
        <dbReference type="ARBA" id="ARBA00022884"/>
    </source>
</evidence>
<evidence type="ECO:0000256" key="1">
    <source>
        <dbReference type="ARBA" id="ARBA00022730"/>
    </source>
</evidence>
<evidence type="ECO:0000256" key="4">
    <source>
        <dbReference type="ARBA" id="ARBA00023274"/>
    </source>
</evidence>
<dbReference type="PANTHER" id="PTHR33284:SF1">
    <property type="entry name" value="RIBOSOMAL PROTEIN L25_GLN-TRNA SYNTHETASE, ANTI-CODON-BINDING DOMAIN-CONTAINING PROTEIN"/>
    <property type="match status" value="1"/>
</dbReference>
<dbReference type="CDD" id="cd00495">
    <property type="entry name" value="Ribosomal_L25_TL5_CTC"/>
    <property type="match status" value="1"/>
</dbReference>
<dbReference type="GO" id="GO:0008097">
    <property type="term" value="F:5S rRNA binding"/>
    <property type="evidence" value="ECO:0007669"/>
    <property type="project" value="InterPro"/>
</dbReference>
<organism evidence="9 10">
    <name type="scientific">Melghiribacillus thermohalophilus</name>
    <dbReference type="NCBI Taxonomy" id="1324956"/>
    <lineage>
        <taxon>Bacteria</taxon>
        <taxon>Bacillati</taxon>
        <taxon>Bacillota</taxon>
        <taxon>Bacilli</taxon>
        <taxon>Bacillales</taxon>
        <taxon>Bacillaceae</taxon>
        <taxon>Melghiribacillus</taxon>
    </lineage>
</organism>
<proteinExistence type="inferred from homology"/>
<dbReference type="HAMAP" id="MF_01334">
    <property type="entry name" value="Ribosomal_bL25_CTC"/>
    <property type="match status" value="1"/>
</dbReference>
<feature type="region of interest" description="Disordered" evidence="6">
    <location>
        <begin position="172"/>
        <end position="206"/>
    </location>
</feature>
<accession>A0A4R3MQR9</accession>
<dbReference type="Gene3D" id="2.40.240.10">
    <property type="entry name" value="Ribosomal Protein L25, Chain P"/>
    <property type="match status" value="1"/>
</dbReference>
<dbReference type="InterPro" id="IPR001021">
    <property type="entry name" value="Ribosomal_bL25_long"/>
</dbReference>
<feature type="domain" description="Large ribosomal subunit protein bL25 beta" evidence="8">
    <location>
        <begin position="101"/>
        <end position="183"/>
    </location>
</feature>
<evidence type="ECO:0000256" key="6">
    <source>
        <dbReference type="SAM" id="MobiDB-lite"/>
    </source>
</evidence>
<keyword evidence="3 5" id="KW-0689">Ribosomal protein</keyword>
<comment type="similarity">
    <text evidence="5">Belongs to the bacterial ribosomal protein bL25 family. CTC subfamily.</text>
</comment>
<keyword evidence="4 5" id="KW-0687">Ribonucleoprotein</keyword>
<feature type="domain" description="Large ribosomal subunit protein bL25 L25" evidence="7">
    <location>
        <begin position="5"/>
        <end position="92"/>
    </location>
</feature>
<dbReference type="Pfam" id="PF14693">
    <property type="entry name" value="Ribosomal_TL5_C"/>
    <property type="match status" value="1"/>
</dbReference>
<dbReference type="RefSeq" id="WP_132372750.1">
    <property type="nucleotide sequence ID" value="NZ_SMAN01000023.1"/>
</dbReference>
<name>A0A4R3MQR9_9BACI</name>
<keyword evidence="2 5" id="KW-0694">RNA-binding</keyword>
<sequence>MPAKIQAKQREDLTRSTTRKLRRKGLIPAVVYGKTKDPSTVSVDSVELLKTVRQEGKNAVFLLEVEGGNTMQVMLHDYQADPIKGELIHADFYVVDMKATVDVEVTIHLDGEAAGTKNGGVLQQTLRELNVRARPNEIPEEIRIDVSKLEIGDSITVGDLKQEKGYEILDDDDRTIVTVLPPQNQKEDDEEEDAPQEPEAIHGGEE</sequence>
<evidence type="ECO:0000313" key="10">
    <source>
        <dbReference type="Proteomes" id="UP000294650"/>
    </source>
</evidence>
<dbReference type="GO" id="GO:0003735">
    <property type="term" value="F:structural constituent of ribosome"/>
    <property type="evidence" value="ECO:0007669"/>
    <property type="project" value="InterPro"/>
</dbReference>
<gene>
    <name evidence="5" type="primary">rplY</name>
    <name evidence="5" type="synonym">ctc</name>
    <name evidence="9" type="ORF">EDD68_12326</name>
</gene>
<keyword evidence="1 5" id="KW-0699">rRNA-binding</keyword>
<dbReference type="InterPro" id="IPR037121">
    <property type="entry name" value="Ribosomal_bL25_C"/>
</dbReference>
<dbReference type="Pfam" id="PF01386">
    <property type="entry name" value="Ribosomal_L25p"/>
    <property type="match status" value="1"/>
</dbReference>
<evidence type="ECO:0000256" key="5">
    <source>
        <dbReference type="HAMAP-Rule" id="MF_01334"/>
    </source>
</evidence>
<comment type="caution">
    <text evidence="9">The sequence shown here is derived from an EMBL/GenBank/DDBJ whole genome shotgun (WGS) entry which is preliminary data.</text>
</comment>
<dbReference type="PANTHER" id="PTHR33284">
    <property type="entry name" value="RIBOSOMAL PROTEIN L25/GLN-TRNA SYNTHETASE, ANTI-CODON-BINDING DOMAIN-CONTAINING PROTEIN"/>
    <property type="match status" value="1"/>
</dbReference>
<dbReference type="InterPro" id="IPR011035">
    <property type="entry name" value="Ribosomal_bL25/Gln-tRNA_synth"/>
</dbReference>
<dbReference type="Gene3D" id="2.170.120.20">
    <property type="entry name" value="Ribosomal protein L25, beta domain"/>
    <property type="match status" value="1"/>
</dbReference>
<evidence type="ECO:0000313" key="9">
    <source>
        <dbReference type="EMBL" id="TCT18159.1"/>
    </source>
</evidence>
<dbReference type="NCBIfam" id="NF004133">
    <property type="entry name" value="PRK05618.2-4"/>
    <property type="match status" value="1"/>
</dbReference>
<comment type="function">
    <text evidence="5">This is one of the proteins that binds to the 5S RNA in the ribosome where it forms part of the central protuberance.</text>
</comment>
<dbReference type="SUPFAM" id="SSF50715">
    <property type="entry name" value="Ribosomal protein L25-like"/>
    <property type="match status" value="1"/>
</dbReference>
<evidence type="ECO:0000259" key="8">
    <source>
        <dbReference type="Pfam" id="PF14693"/>
    </source>
</evidence>
<comment type="subunit">
    <text evidence="5">Part of the 50S ribosomal subunit; part of the 5S rRNA/L5/L18/L25 subcomplex. Contacts the 5S rRNA. Binds to the 5S rRNA independently of L5 and L18.</text>
</comment>
<keyword evidence="10" id="KW-1185">Reference proteome</keyword>